<evidence type="ECO:0000313" key="9">
    <source>
        <dbReference type="Proteomes" id="UP000319514"/>
    </source>
</evidence>
<dbReference type="AlphaFoldDB" id="A0A542ZFQ9"/>
<dbReference type="RefSeq" id="WP_141787215.1">
    <property type="nucleotide sequence ID" value="NZ_BAAAKX010000009.1"/>
</dbReference>
<dbReference type="PROSITE" id="PS50895">
    <property type="entry name" value="SURF1"/>
    <property type="match status" value="1"/>
</dbReference>
<evidence type="ECO:0000313" key="8">
    <source>
        <dbReference type="EMBL" id="TQL59157.1"/>
    </source>
</evidence>
<proteinExistence type="inferred from homology"/>
<dbReference type="Proteomes" id="UP000319514">
    <property type="component" value="Unassembled WGS sequence"/>
</dbReference>
<keyword evidence="5 6" id="KW-0472">Membrane</keyword>
<dbReference type="CDD" id="cd06662">
    <property type="entry name" value="SURF1"/>
    <property type="match status" value="1"/>
</dbReference>
<comment type="caution">
    <text evidence="8">The sequence shown here is derived from an EMBL/GenBank/DDBJ whole genome shotgun (WGS) entry which is preliminary data.</text>
</comment>
<dbReference type="EMBL" id="VFOQ01000001">
    <property type="protein sequence ID" value="TQL59157.1"/>
    <property type="molecule type" value="Genomic_DNA"/>
</dbReference>
<dbReference type="Pfam" id="PF02104">
    <property type="entry name" value="SURF1"/>
    <property type="match status" value="1"/>
</dbReference>
<dbReference type="PANTHER" id="PTHR23427">
    <property type="entry name" value="SURFEIT LOCUS PROTEIN"/>
    <property type="match status" value="1"/>
</dbReference>
<comment type="caution">
    <text evidence="6">Lacks conserved residue(s) required for the propagation of feature annotation.</text>
</comment>
<evidence type="ECO:0000256" key="7">
    <source>
        <dbReference type="SAM" id="MobiDB-lite"/>
    </source>
</evidence>
<evidence type="ECO:0000256" key="4">
    <source>
        <dbReference type="ARBA" id="ARBA00022989"/>
    </source>
</evidence>
<sequence length="265" mass="28333">MLRTALRPRWLGLLALVVVVMVTFTMLGLWQLNVARDKGRAEAVRAAPQRPVAALTTVVQPQAQFPADGSGRRVTATGRYDAAGQVLVTPRLLDGRRGYWVVTPLVVEGTGARLAVVRGFVTDPAAATRPPATGPVMVTGSLAPAESPTEGAALPAGQLGSVDLADLVNRWGGQIYNAFVFATAERPDVTTGTTASAGIVRVPPPPPVGGGLALRNAGYAVQWWVFALFALYMWWRMVRDEHEREQSPARPAPAPQKVRKEVTDV</sequence>
<comment type="similarity">
    <text evidence="2 6">Belongs to the SURF1 family.</text>
</comment>
<comment type="subcellular location">
    <subcellularLocation>
        <location evidence="6">Cell membrane</location>
        <topology evidence="6">Multi-pass membrane protein</topology>
    </subcellularLocation>
    <subcellularLocation>
        <location evidence="1">Membrane</location>
    </subcellularLocation>
</comment>
<evidence type="ECO:0000256" key="1">
    <source>
        <dbReference type="ARBA" id="ARBA00004370"/>
    </source>
</evidence>
<feature type="transmembrane region" description="Helical" evidence="6">
    <location>
        <begin position="12"/>
        <end position="32"/>
    </location>
</feature>
<keyword evidence="6" id="KW-1003">Cell membrane</keyword>
<evidence type="ECO:0000256" key="3">
    <source>
        <dbReference type="ARBA" id="ARBA00022692"/>
    </source>
</evidence>
<accession>A0A542ZFQ9</accession>
<keyword evidence="3 6" id="KW-0812">Transmembrane</keyword>
<dbReference type="InterPro" id="IPR045214">
    <property type="entry name" value="Surf1/Surf4"/>
</dbReference>
<evidence type="ECO:0000256" key="2">
    <source>
        <dbReference type="ARBA" id="ARBA00007165"/>
    </source>
</evidence>
<keyword evidence="4 6" id="KW-1133">Transmembrane helix</keyword>
<evidence type="ECO:0000256" key="6">
    <source>
        <dbReference type="RuleBase" id="RU363076"/>
    </source>
</evidence>
<organism evidence="8 9">
    <name type="scientific">Oryzihumus leptocrescens</name>
    <dbReference type="NCBI Taxonomy" id="297536"/>
    <lineage>
        <taxon>Bacteria</taxon>
        <taxon>Bacillati</taxon>
        <taxon>Actinomycetota</taxon>
        <taxon>Actinomycetes</taxon>
        <taxon>Micrococcales</taxon>
        <taxon>Intrasporangiaceae</taxon>
        <taxon>Oryzihumus</taxon>
    </lineage>
</organism>
<dbReference type="OrthoDB" id="3266379at2"/>
<dbReference type="GO" id="GO:0005886">
    <property type="term" value="C:plasma membrane"/>
    <property type="evidence" value="ECO:0007669"/>
    <property type="project" value="UniProtKB-SubCell"/>
</dbReference>
<keyword evidence="9" id="KW-1185">Reference proteome</keyword>
<reference evidence="8 9" key="1">
    <citation type="submission" date="2019-06" db="EMBL/GenBank/DDBJ databases">
        <title>Sequencing the genomes of 1000 actinobacteria strains.</title>
        <authorList>
            <person name="Klenk H.-P."/>
        </authorList>
    </citation>
    <scope>NUCLEOTIDE SEQUENCE [LARGE SCALE GENOMIC DNA]</scope>
    <source>
        <strain evidence="8 9">DSM 18082</strain>
    </source>
</reference>
<gene>
    <name evidence="8" type="ORF">FB474_0504</name>
</gene>
<feature type="region of interest" description="Disordered" evidence="7">
    <location>
        <begin position="243"/>
        <end position="265"/>
    </location>
</feature>
<dbReference type="InterPro" id="IPR002994">
    <property type="entry name" value="Surf1/Shy1"/>
</dbReference>
<protein>
    <recommendedName>
        <fullName evidence="6">SURF1-like protein</fullName>
    </recommendedName>
</protein>
<dbReference type="PANTHER" id="PTHR23427:SF2">
    <property type="entry name" value="SURFEIT LOCUS PROTEIN 1"/>
    <property type="match status" value="1"/>
</dbReference>
<evidence type="ECO:0000256" key="5">
    <source>
        <dbReference type="ARBA" id="ARBA00023136"/>
    </source>
</evidence>
<name>A0A542ZFQ9_9MICO</name>